<accession>A0ABT5XEE4</accession>
<feature type="domain" description="DUF4277" evidence="1">
    <location>
        <begin position="6"/>
        <end position="34"/>
    </location>
</feature>
<dbReference type="Proteomes" id="UP001215956">
    <property type="component" value="Unassembled WGS sequence"/>
</dbReference>
<dbReference type="RefSeq" id="WP_316968791.1">
    <property type="nucleotide sequence ID" value="NZ_JARFPL010000013.1"/>
</dbReference>
<name>A0ABT5XEE4_9EURY</name>
<evidence type="ECO:0000259" key="1">
    <source>
        <dbReference type="Pfam" id="PF14104"/>
    </source>
</evidence>
<protein>
    <submittedName>
        <fullName evidence="2">DUF4277 domain-containing protein</fullName>
    </submittedName>
</protein>
<comment type="caution">
    <text evidence="2">The sequence shown here is derived from an EMBL/GenBank/DDBJ whole genome shotgun (WGS) entry which is preliminary data.</text>
</comment>
<feature type="non-terminal residue" evidence="2">
    <location>
        <position position="34"/>
    </location>
</feature>
<dbReference type="EMBL" id="JARFPL010000013">
    <property type="protein sequence ID" value="MDF0593016.1"/>
    <property type="molecule type" value="Genomic_DNA"/>
</dbReference>
<organism evidence="2 3">
    <name type="scientific">Candidatus Methanocrinis alkalitolerans</name>
    <dbReference type="NCBI Taxonomy" id="3033395"/>
    <lineage>
        <taxon>Archaea</taxon>
        <taxon>Methanobacteriati</taxon>
        <taxon>Methanobacteriota</taxon>
        <taxon>Stenosarchaea group</taxon>
        <taxon>Methanomicrobia</taxon>
        <taxon>Methanotrichales</taxon>
        <taxon>Methanotrichaceae</taxon>
        <taxon>Methanocrinis</taxon>
    </lineage>
</organism>
<dbReference type="InterPro" id="IPR025457">
    <property type="entry name" value="DUF4277"/>
</dbReference>
<proteinExistence type="predicted"/>
<sequence length="34" mass="3669">MDVDVQSYLIGHLGLVAGIFDSLKIAEVIDRALP</sequence>
<dbReference type="Pfam" id="PF14104">
    <property type="entry name" value="DUF4277"/>
    <property type="match status" value="1"/>
</dbReference>
<evidence type="ECO:0000313" key="2">
    <source>
        <dbReference type="EMBL" id="MDF0593016.1"/>
    </source>
</evidence>
<keyword evidence="3" id="KW-1185">Reference proteome</keyword>
<gene>
    <name evidence="2" type="ORF">P0O24_05400</name>
</gene>
<reference evidence="2 3" key="1">
    <citation type="submission" date="2023-03" db="EMBL/GenBank/DDBJ databases">
        <title>Whole genome sequencing of Methanotrichaceae archaeon M04Ac.</title>
        <authorList>
            <person name="Khomyakova M.A."/>
            <person name="Merkel A.Y."/>
            <person name="Slobodkin A.I."/>
        </authorList>
    </citation>
    <scope>NUCLEOTIDE SEQUENCE [LARGE SCALE GENOMIC DNA]</scope>
    <source>
        <strain evidence="2 3">M04Ac</strain>
    </source>
</reference>
<evidence type="ECO:0000313" key="3">
    <source>
        <dbReference type="Proteomes" id="UP001215956"/>
    </source>
</evidence>